<organism evidence="1 2">
    <name type="scientific">Kumtagia ephedrae</name>
    <dbReference type="NCBI Taxonomy" id="2116701"/>
    <lineage>
        <taxon>Bacteria</taxon>
        <taxon>Pseudomonadati</taxon>
        <taxon>Pseudomonadota</taxon>
        <taxon>Alphaproteobacteria</taxon>
        <taxon>Hyphomicrobiales</taxon>
        <taxon>Phyllobacteriaceae</taxon>
        <taxon>Kumtagia</taxon>
    </lineage>
</organism>
<dbReference type="OrthoDB" id="9801102at2"/>
<keyword evidence="2" id="KW-1185">Reference proteome</keyword>
<dbReference type="AlphaFoldDB" id="A0A2P7RXM0"/>
<accession>A0A2P7RXM0</accession>
<dbReference type="InterPro" id="IPR035093">
    <property type="entry name" value="RelE/ParE_toxin_dom_sf"/>
</dbReference>
<evidence type="ECO:0000313" key="1">
    <source>
        <dbReference type="EMBL" id="PSJ54902.1"/>
    </source>
</evidence>
<sequence length="81" mass="9463">MDRRQRQRHQTDWRRKVRLVLTRLDAARAVTEMDVPGFGFHALTGDMSGRFAVTVSRNWRITFAWDGENAVDVDLEDYHGT</sequence>
<dbReference type="Gene3D" id="3.30.2310.20">
    <property type="entry name" value="RelE-like"/>
    <property type="match status" value="1"/>
</dbReference>
<gene>
    <name evidence="1" type="ORF">C7I84_24135</name>
</gene>
<dbReference type="Proteomes" id="UP000241229">
    <property type="component" value="Unassembled WGS sequence"/>
</dbReference>
<protein>
    <submittedName>
        <fullName evidence="1">Killer protein</fullName>
    </submittedName>
</protein>
<comment type="caution">
    <text evidence="1">The sequence shown here is derived from an EMBL/GenBank/DDBJ whole genome shotgun (WGS) entry which is preliminary data.</text>
</comment>
<dbReference type="EMBL" id="PXYK01000029">
    <property type="protein sequence ID" value="PSJ54902.1"/>
    <property type="molecule type" value="Genomic_DNA"/>
</dbReference>
<proteinExistence type="predicted"/>
<name>A0A2P7RXM0_9HYPH</name>
<dbReference type="Pfam" id="PF05015">
    <property type="entry name" value="HigB-like_toxin"/>
    <property type="match status" value="1"/>
</dbReference>
<dbReference type="SUPFAM" id="SSF143011">
    <property type="entry name" value="RelE-like"/>
    <property type="match status" value="1"/>
</dbReference>
<evidence type="ECO:0000313" key="2">
    <source>
        <dbReference type="Proteomes" id="UP000241229"/>
    </source>
</evidence>
<dbReference type="InterPro" id="IPR007711">
    <property type="entry name" value="HigB-1"/>
</dbReference>
<reference evidence="1 2" key="1">
    <citation type="submission" date="2018-03" db="EMBL/GenBank/DDBJ databases">
        <title>The draft genome of Mesorhizobium sp. 6GN-30.</title>
        <authorList>
            <person name="Liu L."/>
            <person name="Li L."/>
            <person name="Wang T."/>
            <person name="Zhang X."/>
            <person name="Liang L."/>
        </authorList>
    </citation>
    <scope>NUCLEOTIDE SEQUENCE [LARGE SCALE GENOMIC DNA]</scope>
    <source>
        <strain evidence="1 2">6GN30</strain>
    </source>
</reference>